<dbReference type="PROSITE" id="PS00232">
    <property type="entry name" value="CADHERIN_1"/>
    <property type="match status" value="1"/>
</dbReference>
<evidence type="ECO:0000259" key="9">
    <source>
        <dbReference type="PROSITE" id="PS50268"/>
    </source>
</evidence>
<keyword evidence="4 8" id="KW-0106">Calcium</keyword>
<keyword evidence="7" id="KW-0325">Glycoprotein</keyword>
<dbReference type="CDD" id="cd11304">
    <property type="entry name" value="Cadherin_repeat"/>
    <property type="match status" value="2"/>
</dbReference>
<dbReference type="InterPro" id="IPR050174">
    <property type="entry name" value="Protocadherin/Cadherin-CA"/>
</dbReference>
<dbReference type="PANTHER" id="PTHR24028">
    <property type="entry name" value="CADHERIN-87A"/>
    <property type="match status" value="1"/>
</dbReference>
<accession>A0A8C5TN78</accession>
<reference evidence="10" key="2">
    <citation type="submission" date="2025-09" db="UniProtKB">
        <authorList>
            <consortium name="Ensembl"/>
        </authorList>
    </citation>
    <scope>IDENTIFICATION</scope>
</reference>
<dbReference type="GO" id="GO:0005886">
    <property type="term" value="C:plasma membrane"/>
    <property type="evidence" value="ECO:0007669"/>
    <property type="project" value="InterPro"/>
</dbReference>
<evidence type="ECO:0000256" key="8">
    <source>
        <dbReference type="PROSITE-ProRule" id="PRU00043"/>
    </source>
</evidence>
<dbReference type="AlphaFoldDB" id="A0A8C5TN78"/>
<evidence type="ECO:0000256" key="5">
    <source>
        <dbReference type="ARBA" id="ARBA00022989"/>
    </source>
</evidence>
<evidence type="ECO:0000313" key="10">
    <source>
        <dbReference type="Ensembl" id="ENSMCSP00000009520.1"/>
    </source>
</evidence>
<reference evidence="10" key="1">
    <citation type="submission" date="2025-08" db="UniProtKB">
        <authorList>
            <consortium name="Ensembl"/>
        </authorList>
    </citation>
    <scope>IDENTIFICATION</scope>
</reference>
<keyword evidence="11" id="KW-1185">Reference proteome</keyword>
<evidence type="ECO:0000256" key="3">
    <source>
        <dbReference type="ARBA" id="ARBA00022737"/>
    </source>
</evidence>
<dbReference type="FunFam" id="2.60.40.60:FF:000129">
    <property type="entry name" value="protocadherin alpha-C2 isoform X1"/>
    <property type="match status" value="1"/>
</dbReference>
<dbReference type="Pfam" id="PF00028">
    <property type="entry name" value="Cadherin"/>
    <property type="match status" value="2"/>
</dbReference>
<feature type="domain" description="Cadherin" evidence="9">
    <location>
        <begin position="105"/>
        <end position="214"/>
    </location>
</feature>
<name>A0A8C5TN78_9PASS</name>
<evidence type="ECO:0000256" key="2">
    <source>
        <dbReference type="ARBA" id="ARBA00022692"/>
    </source>
</evidence>
<dbReference type="Gene3D" id="2.60.40.60">
    <property type="entry name" value="Cadherins"/>
    <property type="match status" value="2"/>
</dbReference>
<dbReference type="Ensembl" id="ENSMCST00000009753.1">
    <property type="protein sequence ID" value="ENSMCSP00000009520.1"/>
    <property type="gene ID" value="ENSMCSG00000006742.1"/>
</dbReference>
<dbReference type="OrthoDB" id="6252479at2759"/>
<dbReference type="Proteomes" id="UP000694560">
    <property type="component" value="Unplaced"/>
</dbReference>
<evidence type="ECO:0000256" key="1">
    <source>
        <dbReference type="ARBA" id="ARBA00004167"/>
    </source>
</evidence>
<dbReference type="GO" id="GO:0005509">
    <property type="term" value="F:calcium ion binding"/>
    <property type="evidence" value="ECO:0007669"/>
    <property type="project" value="UniProtKB-UniRule"/>
</dbReference>
<comment type="subcellular location">
    <subcellularLocation>
        <location evidence="1">Membrane</location>
        <topology evidence="1">Single-pass membrane protein</topology>
    </subcellularLocation>
</comment>
<evidence type="ECO:0000256" key="7">
    <source>
        <dbReference type="ARBA" id="ARBA00023180"/>
    </source>
</evidence>
<keyword evidence="2" id="KW-0812">Transmembrane</keyword>
<dbReference type="PRINTS" id="PR00205">
    <property type="entry name" value="CADHERIN"/>
</dbReference>
<dbReference type="InterPro" id="IPR020894">
    <property type="entry name" value="Cadherin_CS"/>
</dbReference>
<keyword evidence="5" id="KW-1133">Transmembrane helix</keyword>
<dbReference type="SMART" id="SM00112">
    <property type="entry name" value="CA"/>
    <property type="match status" value="2"/>
</dbReference>
<feature type="domain" description="Cadherin" evidence="9">
    <location>
        <begin position="8"/>
        <end position="104"/>
    </location>
</feature>
<keyword evidence="6" id="KW-0472">Membrane</keyword>
<sequence length="220" mass="22876">MLSLSSPVPEDAPAGTVVALLKVRDRDSGENGQVSCELSGEAPLSIVASSGGSYKVVTASALDREQASEHRVTVVARDRGRPALWSSTELVLEVSDVNDNAPVFEEAAYSAYVAENNAAGALVLRVQARDADAGANGRVSYWLAGGSAGAAGAAPLVSVEARSGALYAQRSLDYEQCREFAVEVRAQDGGSPARSSTATVRVFVLDRNDNAPRVLWPAAG</sequence>
<organism evidence="10 11">
    <name type="scientific">Malurus cyaneus samueli</name>
    <dbReference type="NCBI Taxonomy" id="2593467"/>
    <lineage>
        <taxon>Eukaryota</taxon>
        <taxon>Metazoa</taxon>
        <taxon>Chordata</taxon>
        <taxon>Craniata</taxon>
        <taxon>Vertebrata</taxon>
        <taxon>Euteleostomi</taxon>
        <taxon>Archelosauria</taxon>
        <taxon>Archosauria</taxon>
        <taxon>Dinosauria</taxon>
        <taxon>Saurischia</taxon>
        <taxon>Theropoda</taxon>
        <taxon>Coelurosauria</taxon>
        <taxon>Aves</taxon>
        <taxon>Neognathae</taxon>
        <taxon>Neoaves</taxon>
        <taxon>Telluraves</taxon>
        <taxon>Australaves</taxon>
        <taxon>Passeriformes</taxon>
        <taxon>Meliphagoidea</taxon>
        <taxon>Maluridae</taxon>
        <taxon>Malurus</taxon>
    </lineage>
</organism>
<evidence type="ECO:0000256" key="6">
    <source>
        <dbReference type="ARBA" id="ARBA00023136"/>
    </source>
</evidence>
<evidence type="ECO:0000256" key="4">
    <source>
        <dbReference type="ARBA" id="ARBA00022837"/>
    </source>
</evidence>
<dbReference type="InterPro" id="IPR015919">
    <property type="entry name" value="Cadherin-like_sf"/>
</dbReference>
<proteinExistence type="predicted"/>
<dbReference type="GO" id="GO:0007156">
    <property type="term" value="P:homophilic cell adhesion via plasma membrane adhesion molecules"/>
    <property type="evidence" value="ECO:0007669"/>
    <property type="project" value="InterPro"/>
</dbReference>
<keyword evidence="3" id="KW-0677">Repeat</keyword>
<dbReference type="PANTHER" id="PTHR24028:SF73">
    <property type="entry name" value="PROTOCADHERIN GAMMA-B3-RELATED"/>
    <property type="match status" value="1"/>
</dbReference>
<dbReference type="PROSITE" id="PS50268">
    <property type="entry name" value="CADHERIN_2"/>
    <property type="match status" value="2"/>
</dbReference>
<protein>
    <recommendedName>
        <fullName evidence="9">Cadherin domain-containing protein</fullName>
    </recommendedName>
</protein>
<evidence type="ECO:0000313" key="11">
    <source>
        <dbReference type="Proteomes" id="UP000694560"/>
    </source>
</evidence>
<dbReference type="FunFam" id="2.60.40.60:FF:000001">
    <property type="entry name" value="Protocadherin alpha 2"/>
    <property type="match status" value="1"/>
</dbReference>
<dbReference type="InterPro" id="IPR002126">
    <property type="entry name" value="Cadherin-like_dom"/>
</dbReference>
<dbReference type="SUPFAM" id="SSF49313">
    <property type="entry name" value="Cadherin-like"/>
    <property type="match status" value="2"/>
</dbReference>